<dbReference type="AlphaFoldDB" id="A0A1G7EG38"/>
<dbReference type="Gene3D" id="3.40.50.880">
    <property type="match status" value="1"/>
</dbReference>
<keyword evidence="2" id="KW-0378">Hydrolase</keyword>
<gene>
    <name evidence="2" type="ORF">SAMN05444580_1246</name>
</gene>
<dbReference type="SUPFAM" id="SSF52317">
    <property type="entry name" value="Class I glutamine amidotransferase-like"/>
    <property type="match status" value="1"/>
</dbReference>
<keyword evidence="2" id="KW-0645">Protease</keyword>
<protein>
    <submittedName>
        <fullName evidence="2">Putative intracellular protease/amidase</fullName>
    </submittedName>
</protein>
<dbReference type="Pfam" id="PF01965">
    <property type="entry name" value="DJ-1_PfpI"/>
    <property type="match status" value="1"/>
</dbReference>
<proteinExistence type="predicted"/>
<evidence type="ECO:0000313" key="3">
    <source>
        <dbReference type="Proteomes" id="UP000199417"/>
    </source>
</evidence>
<dbReference type="InterPro" id="IPR002818">
    <property type="entry name" value="DJ-1/PfpI"/>
</dbReference>
<dbReference type="STRING" id="168276.SAMN05444580_1246"/>
<dbReference type="GO" id="GO:0006508">
    <property type="term" value="P:proteolysis"/>
    <property type="evidence" value="ECO:0007669"/>
    <property type="project" value="UniProtKB-KW"/>
</dbReference>
<dbReference type="InterPro" id="IPR029062">
    <property type="entry name" value="Class_I_gatase-like"/>
</dbReference>
<name>A0A1G7EG38_9NOCA</name>
<evidence type="ECO:0000259" key="1">
    <source>
        <dbReference type="Pfam" id="PF01965"/>
    </source>
</evidence>
<sequence>MYDGLADWEIGYVTAGLNNPAFQRAPGTFRVRTVAETAGEVTTMGGLRVAPELTLDQADVQGAALLVLPGADSWLEGGHPGFADAATARLAAGGAVAAICGATVGLAGAGLLDDRDHTGNAPEQLAMAAGYAGQGRFRPDRAVLDRGLVTAGGASPLEFAREVFRVLDAYEPDVLEAWYQLYATGDPQWFGALMAAVGE</sequence>
<feature type="domain" description="DJ-1/PfpI" evidence="1">
    <location>
        <begin position="3"/>
        <end position="164"/>
    </location>
</feature>
<dbReference type="Proteomes" id="UP000199417">
    <property type="component" value="Unassembled WGS sequence"/>
</dbReference>
<evidence type="ECO:0000313" key="2">
    <source>
        <dbReference type="EMBL" id="SDE62567.1"/>
    </source>
</evidence>
<organism evidence="2 3">
    <name type="scientific">Rhodococcus tukisamuensis</name>
    <dbReference type="NCBI Taxonomy" id="168276"/>
    <lineage>
        <taxon>Bacteria</taxon>
        <taxon>Bacillati</taxon>
        <taxon>Actinomycetota</taxon>
        <taxon>Actinomycetes</taxon>
        <taxon>Mycobacteriales</taxon>
        <taxon>Nocardiaceae</taxon>
        <taxon>Rhodococcus</taxon>
    </lineage>
</organism>
<accession>A0A1G7EG38</accession>
<dbReference type="EMBL" id="FNAB01000024">
    <property type="protein sequence ID" value="SDE62567.1"/>
    <property type="molecule type" value="Genomic_DNA"/>
</dbReference>
<keyword evidence="3" id="KW-1185">Reference proteome</keyword>
<reference evidence="2 3" key="1">
    <citation type="submission" date="2016-10" db="EMBL/GenBank/DDBJ databases">
        <authorList>
            <person name="de Groot N.N."/>
        </authorList>
    </citation>
    <scope>NUCLEOTIDE SEQUENCE [LARGE SCALE GENOMIC DNA]</scope>
    <source>
        <strain evidence="2 3">JCM 11308</strain>
    </source>
</reference>
<dbReference type="GO" id="GO:0008233">
    <property type="term" value="F:peptidase activity"/>
    <property type="evidence" value="ECO:0007669"/>
    <property type="project" value="UniProtKB-KW"/>
</dbReference>